<protein>
    <submittedName>
        <fullName evidence="1">Uncharacterized protein</fullName>
    </submittedName>
</protein>
<organism evidence="1 2">
    <name type="scientific">Pseudarthrobacter siccitolerans</name>
    <dbReference type="NCBI Taxonomy" id="861266"/>
    <lineage>
        <taxon>Bacteria</taxon>
        <taxon>Bacillati</taxon>
        <taxon>Actinomycetota</taxon>
        <taxon>Actinomycetes</taxon>
        <taxon>Micrococcales</taxon>
        <taxon>Micrococcaceae</taxon>
        <taxon>Pseudarthrobacter</taxon>
    </lineage>
</organism>
<comment type="caution">
    <text evidence="1">The sequence shown here is derived from an EMBL/GenBank/DDBJ whole genome shotgun (WGS) entry which is preliminary data.</text>
</comment>
<dbReference type="AlphaFoldDB" id="A0A024H644"/>
<proteinExistence type="predicted"/>
<evidence type="ECO:0000313" key="2">
    <source>
        <dbReference type="Proteomes" id="UP000035722"/>
    </source>
</evidence>
<dbReference type="STRING" id="861266.ARTSIC4J27_3343"/>
<keyword evidence="2" id="KW-1185">Reference proteome</keyword>
<accession>A0A024H644</accession>
<name>A0A024H644_9MICC</name>
<sequence>MRPIVRSSWVTVIVDLSGVELGSFERQEFLDWQAVVRATGTTLP</sequence>
<dbReference type="Proteomes" id="UP000035722">
    <property type="component" value="Unassembled WGS sequence"/>
</dbReference>
<reference evidence="2" key="1">
    <citation type="journal article" date="2014" name="Genome Announc.">
        <title>Genome Sequence of Arthrobacter siccitolerans 4J27, a Xeroprotectant-Producing Desiccation-Tolerant Microorganism.</title>
        <authorList>
            <person name="Manzanera M."/>
            <person name="Santa-Cruz-Calvo L."/>
            <person name="Vilchez J.I."/>
            <person name="Garcia-Fontana C."/>
            <person name="Silva-Castro G.A."/>
            <person name="Calvo C."/>
            <person name="Gonzalez-Lopez J."/>
        </authorList>
    </citation>
    <scope>NUCLEOTIDE SEQUENCE [LARGE SCALE GENOMIC DNA]</scope>
    <source>
        <strain evidence="2">4J27</strain>
    </source>
</reference>
<evidence type="ECO:0000313" key="1">
    <source>
        <dbReference type="EMBL" id="CCQ47362.1"/>
    </source>
</evidence>
<dbReference type="EMBL" id="CAQI01000049">
    <property type="protein sequence ID" value="CCQ47362.1"/>
    <property type="molecule type" value="Genomic_DNA"/>
</dbReference>
<gene>
    <name evidence="1" type="ORF">ARTSIC4J27_3343</name>
</gene>